<keyword evidence="2" id="KW-0238">DNA-binding</keyword>
<dbReference type="InterPro" id="IPR018062">
    <property type="entry name" value="HTH_AraC-typ_CS"/>
</dbReference>
<gene>
    <name evidence="5" type="ORF">OL497_24935</name>
</gene>
<evidence type="ECO:0000313" key="5">
    <source>
        <dbReference type="EMBL" id="MCW3487166.1"/>
    </source>
</evidence>
<evidence type="ECO:0000256" key="2">
    <source>
        <dbReference type="ARBA" id="ARBA00023125"/>
    </source>
</evidence>
<dbReference type="SUPFAM" id="SSF46689">
    <property type="entry name" value="Homeodomain-like"/>
    <property type="match status" value="2"/>
</dbReference>
<dbReference type="InterPro" id="IPR053142">
    <property type="entry name" value="PchR_regulatory_protein"/>
</dbReference>
<dbReference type="RefSeq" id="WP_264733976.1">
    <property type="nucleotide sequence ID" value="NZ_JAPDNR010000001.1"/>
</dbReference>
<dbReference type="InterPro" id="IPR020449">
    <property type="entry name" value="Tscrpt_reg_AraC-type_HTH"/>
</dbReference>
<evidence type="ECO:0000313" key="6">
    <source>
        <dbReference type="Proteomes" id="UP001207742"/>
    </source>
</evidence>
<evidence type="ECO:0000256" key="1">
    <source>
        <dbReference type="ARBA" id="ARBA00023015"/>
    </source>
</evidence>
<dbReference type="SMART" id="SM00342">
    <property type="entry name" value="HTH_ARAC"/>
    <property type="match status" value="1"/>
</dbReference>
<keyword evidence="3" id="KW-0804">Transcription</keyword>
<dbReference type="PANTHER" id="PTHR47893">
    <property type="entry name" value="REGULATORY PROTEIN PCHR"/>
    <property type="match status" value="1"/>
</dbReference>
<dbReference type="PANTHER" id="PTHR47893:SF1">
    <property type="entry name" value="REGULATORY PROTEIN PCHR"/>
    <property type="match status" value="1"/>
</dbReference>
<name>A0ABT3IT66_9BACT</name>
<proteinExistence type="predicted"/>
<sequence>MSMSISDEAGRWINLGQYPLAADLLEPLVKERRERYSFPFGDMELVQITLPNIFIVYGDMHIRKEELRFHAINRPNFVELHFALSGGGVMENKMNGHKYNFISQQHNMLYTRELDGIGYYNTGQPYKFFEVHFTSEHFLNLVKDTGTLLARFCESIAKGKSVDLSDENQAITPEMHHCIRDIMNCRFQGGLKLLFLQAKCIELLTLQAYSFEKAHQSGPRSVLKSAHDKEAIHQAREYLIQNIDATPSLPELAKIVGINEFKLKTGFKEVFNHTVFGYLNEIRLLQAREQLLSGYPIKTIANELGYSSVQHFATAFRKKFGVPPGKAKQ</sequence>
<dbReference type="Pfam" id="PF12833">
    <property type="entry name" value="HTH_18"/>
    <property type="match status" value="1"/>
</dbReference>
<accession>A0ABT3IT66</accession>
<dbReference type="EMBL" id="JAPDNS010000002">
    <property type="protein sequence ID" value="MCW3487166.1"/>
    <property type="molecule type" value="Genomic_DNA"/>
</dbReference>
<dbReference type="Proteomes" id="UP001207742">
    <property type="component" value="Unassembled WGS sequence"/>
</dbReference>
<evidence type="ECO:0000256" key="3">
    <source>
        <dbReference type="ARBA" id="ARBA00023163"/>
    </source>
</evidence>
<keyword evidence="6" id="KW-1185">Reference proteome</keyword>
<comment type="caution">
    <text evidence="5">The sequence shown here is derived from an EMBL/GenBank/DDBJ whole genome shotgun (WGS) entry which is preliminary data.</text>
</comment>
<evidence type="ECO:0000259" key="4">
    <source>
        <dbReference type="PROSITE" id="PS01124"/>
    </source>
</evidence>
<protein>
    <submittedName>
        <fullName evidence="5">AraC family transcriptional regulator</fullName>
    </submittedName>
</protein>
<dbReference type="PROSITE" id="PS01124">
    <property type="entry name" value="HTH_ARAC_FAMILY_2"/>
    <property type="match status" value="1"/>
</dbReference>
<dbReference type="InterPro" id="IPR018060">
    <property type="entry name" value="HTH_AraC"/>
</dbReference>
<reference evidence="5 6" key="1">
    <citation type="submission" date="2022-10" db="EMBL/GenBank/DDBJ databases">
        <title>Chitinophaga nivalis PC15 sp. nov., isolated from Pyeongchang county, South Korea.</title>
        <authorList>
            <person name="Trinh H.N."/>
        </authorList>
    </citation>
    <scope>NUCLEOTIDE SEQUENCE [LARGE SCALE GENOMIC DNA]</scope>
    <source>
        <strain evidence="5 6">PC14</strain>
    </source>
</reference>
<feature type="domain" description="HTH araC/xylS-type" evidence="4">
    <location>
        <begin position="233"/>
        <end position="329"/>
    </location>
</feature>
<organism evidence="5 6">
    <name type="scientific">Chitinophaga nivalis</name>
    <dbReference type="NCBI Taxonomy" id="2991709"/>
    <lineage>
        <taxon>Bacteria</taxon>
        <taxon>Pseudomonadati</taxon>
        <taxon>Bacteroidota</taxon>
        <taxon>Chitinophagia</taxon>
        <taxon>Chitinophagales</taxon>
        <taxon>Chitinophagaceae</taxon>
        <taxon>Chitinophaga</taxon>
    </lineage>
</organism>
<dbReference type="Gene3D" id="1.10.10.60">
    <property type="entry name" value="Homeodomain-like"/>
    <property type="match status" value="2"/>
</dbReference>
<dbReference type="PROSITE" id="PS00041">
    <property type="entry name" value="HTH_ARAC_FAMILY_1"/>
    <property type="match status" value="1"/>
</dbReference>
<keyword evidence="1" id="KW-0805">Transcription regulation</keyword>
<dbReference type="PRINTS" id="PR00032">
    <property type="entry name" value="HTHARAC"/>
</dbReference>
<dbReference type="InterPro" id="IPR009057">
    <property type="entry name" value="Homeodomain-like_sf"/>
</dbReference>